<keyword evidence="4" id="KW-1185">Reference proteome</keyword>
<feature type="compositionally biased region" description="Polar residues" evidence="1">
    <location>
        <begin position="14"/>
        <end position="27"/>
    </location>
</feature>
<evidence type="ECO:0000259" key="2">
    <source>
        <dbReference type="Pfam" id="PF12770"/>
    </source>
</evidence>
<organism evidence="3 4">
    <name type="scientific">Galerina marginata (strain CBS 339.88)</name>
    <dbReference type="NCBI Taxonomy" id="685588"/>
    <lineage>
        <taxon>Eukaryota</taxon>
        <taxon>Fungi</taxon>
        <taxon>Dikarya</taxon>
        <taxon>Basidiomycota</taxon>
        <taxon>Agaricomycotina</taxon>
        <taxon>Agaricomycetes</taxon>
        <taxon>Agaricomycetidae</taxon>
        <taxon>Agaricales</taxon>
        <taxon>Agaricineae</taxon>
        <taxon>Strophariaceae</taxon>
        <taxon>Galerina</taxon>
    </lineage>
</organism>
<proteinExistence type="predicted"/>
<feature type="region of interest" description="Disordered" evidence="1">
    <location>
        <begin position="14"/>
        <end position="42"/>
    </location>
</feature>
<dbReference type="InterPro" id="IPR011990">
    <property type="entry name" value="TPR-like_helical_dom_sf"/>
</dbReference>
<dbReference type="InterPro" id="IPR024983">
    <property type="entry name" value="CHAT_dom"/>
</dbReference>
<sequence>MDDARDNTIAFISSSGPKSLTPVTDSRPNLRLQKPPPTAHPDRTLNVKNVVITYDSKSSISAAKSLVVFSPERNTGKPLHFEKTSPEEWRYIDIIEVIEKVDFIVRTNESKDFGCIRLPKTELEDFINITGLYTGIRREFANQTGTLKLKLTCEISIDPTGENTAEEGHQKVAYKNSRDILVRNLETLRLLDLEDFYDDPSTGVEPGLFNMCGDQFLDRFRDTRNGTDIEISVLAFDLALQLTPVGDPTFMDFLNDTAVSLLERYEVTRNLSDADKAISRFEITANAIPDGHEYRTARLNYLGDAYESRFNHTEDLYDVSRSISCREQTVPYEDPIELPGILSNLGNSYQLRFKYTGDLADISLAISYKQKAVHLTADDDINMSARQNNLGSSYRFRFERTRELTDIADAISCSQKAVDLTPKGDEYRSARLSNLGIAHISRLVQTGNPDDRSQAILFAQEAVLLARQGNPSLPDRLNNLAISYSGYPGSDRAGKLASISESIKYEEEAIDLIPEDQGAKRATLEFNMGRSYQDRFEYTGEMADLARAMSCYQKTLDLTPEGNVQISGRLNAVGNAFRSRFELTGDIDDMHTTISNYSRAAVSPGPPSIRLDSAKKWAELCVKFEPSQVVDAYSTAISLASQVAGLEQTIQIRQSNLPGMSDLPTSAAAAACQLGKPGLALEWLEQGRCVIWSQLNDLRSPLDDLRESHPTIADEIRSVSTALEYAGSRRETNTTDDLLQKMTQQDEVTTHVKLAQKWDELLAKVRGIHGYEDFLRPPSYLTLLRSIPNTGPVIVINVHKNRCDALALIAGAEKPHHIPLPLFSRSKADYLHNLLKSQLQVSGYRNPELNARGMRYESTGSCVKDVLQQLWSFVVKPILDSLGYSKSPPNLPHIWWCVTGPLAFLPIHAAGVYDGSTTEVPSTLPDFAISSYIPNVRTLIQRSKHQGKVQKKTGLFMIGEPQAQNSSPIPGTIVEVRAIERRLEAHDLRVLRLEGKAATISQAMANMETHSSVHFACHASQNIREPLKSGFSLHDGRLELSSIIQKKLVGVDLAFLSACQTSTGDEKLSEEAVHLAAGMLAAGYRGVVATMWSIQDRYGPQIAEDFYANLMKGSDELSGEGAARALHYATQKIRKVLGDSDSTLLAWVPYVHFGL</sequence>
<dbReference type="Pfam" id="PF12770">
    <property type="entry name" value="CHAT"/>
    <property type="match status" value="1"/>
</dbReference>
<feature type="domain" description="CHAT" evidence="2">
    <location>
        <begin position="865"/>
        <end position="1154"/>
    </location>
</feature>
<dbReference type="OrthoDB" id="9991317at2759"/>
<dbReference type="STRING" id="685588.A0A067U1J0"/>
<name>A0A067U1J0_GALM3</name>
<dbReference type="AlphaFoldDB" id="A0A067U1J0"/>
<dbReference type="Proteomes" id="UP000027222">
    <property type="component" value="Unassembled WGS sequence"/>
</dbReference>
<evidence type="ECO:0000313" key="3">
    <source>
        <dbReference type="EMBL" id="KDR86154.1"/>
    </source>
</evidence>
<gene>
    <name evidence="3" type="ORF">GALMADRAFT_109669</name>
</gene>
<dbReference type="Gene3D" id="1.25.40.10">
    <property type="entry name" value="Tetratricopeptide repeat domain"/>
    <property type="match status" value="2"/>
</dbReference>
<evidence type="ECO:0000313" key="4">
    <source>
        <dbReference type="Proteomes" id="UP000027222"/>
    </source>
</evidence>
<dbReference type="EMBL" id="KL142367">
    <property type="protein sequence ID" value="KDR86154.1"/>
    <property type="molecule type" value="Genomic_DNA"/>
</dbReference>
<accession>A0A067U1J0</accession>
<protein>
    <recommendedName>
        <fullName evidence="2">CHAT domain-containing protein</fullName>
    </recommendedName>
</protein>
<dbReference type="HOGENOM" id="CLU_001305_0_1_1"/>
<evidence type="ECO:0000256" key="1">
    <source>
        <dbReference type="SAM" id="MobiDB-lite"/>
    </source>
</evidence>
<reference evidence="4" key="1">
    <citation type="journal article" date="2014" name="Proc. Natl. Acad. Sci. U.S.A.">
        <title>Extensive sampling of basidiomycete genomes demonstrates inadequacy of the white-rot/brown-rot paradigm for wood decay fungi.</title>
        <authorList>
            <person name="Riley R."/>
            <person name="Salamov A.A."/>
            <person name="Brown D.W."/>
            <person name="Nagy L.G."/>
            <person name="Floudas D."/>
            <person name="Held B.W."/>
            <person name="Levasseur A."/>
            <person name="Lombard V."/>
            <person name="Morin E."/>
            <person name="Otillar R."/>
            <person name="Lindquist E.A."/>
            <person name="Sun H."/>
            <person name="LaButti K.M."/>
            <person name="Schmutz J."/>
            <person name="Jabbour D."/>
            <person name="Luo H."/>
            <person name="Baker S.E."/>
            <person name="Pisabarro A.G."/>
            <person name="Walton J.D."/>
            <person name="Blanchette R.A."/>
            <person name="Henrissat B."/>
            <person name="Martin F."/>
            <person name="Cullen D."/>
            <person name="Hibbett D.S."/>
            <person name="Grigoriev I.V."/>
        </authorList>
    </citation>
    <scope>NUCLEOTIDE SEQUENCE [LARGE SCALE GENOMIC DNA]</scope>
    <source>
        <strain evidence="4">CBS 339.88</strain>
    </source>
</reference>
<dbReference type="SUPFAM" id="SSF81901">
    <property type="entry name" value="HCP-like"/>
    <property type="match status" value="1"/>
</dbReference>
<dbReference type="PANTHER" id="PTHR10098">
    <property type="entry name" value="RAPSYN-RELATED"/>
    <property type="match status" value="1"/>
</dbReference>